<accession>A0A4R9KCI8</accession>
<comment type="caution">
    <text evidence="1">The sequence shown here is derived from an EMBL/GenBank/DDBJ whole genome shotgun (WGS) entry which is preliminary data.</text>
</comment>
<organism evidence="1 2">
    <name type="scientific">Leptospira sarikeiensis</name>
    <dbReference type="NCBI Taxonomy" id="2484943"/>
    <lineage>
        <taxon>Bacteria</taxon>
        <taxon>Pseudomonadati</taxon>
        <taxon>Spirochaetota</taxon>
        <taxon>Spirochaetia</taxon>
        <taxon>Leptospirales</taxon>
        <taxon>Leptospiraceae</taxon>
        <taxon>Leptospira</taxon>
    </lineage>
</organism>
<dbReference type="NCBIfam" id="NF047432">
    <property type="entry name" value="LA_3334_fam"/>
    <property type="match status" value="1"/>
</dbReference>
<dbReference type="RefSeq" id="WP_135647832.1">
    <property type="nucleotide sequence ID" value="NZ_RQGF01000007.1"/>
</dbReference>
<name>A0A4R9KCI8_9LEPT</name>
<protein>
    <submittedName>
        <fullName evidence="1">Uncharacterized protein</fullName>
    </submittedName>
</protein>
<gene>
    <name evidence="1" type="ORF">EHQ64_01975</name>
</gene>
<sequence length="291" mass="32882">MPKTTVVSIFWILLLPIPLLSFEILLKNGDAFISEVITEEPSHIIVQWKEKKYKIPRSEIQRLDPRKKGADSSYRYSEWKLTDGTVLKGILIEKKENKLVLKTELGFAEIEKNKILSQNFEETFSEPPQIPEQYLFISGSSSNWRIGIYGIGSYSWGAWSHSFPITYGGGGFVEKDTDSKLWFYGFSSELSGGKGNHGNISLWSQSFYLGRNYGNSSSPYWILGAGASSITRTYEDEKTSALTPDLILEFGWSWKTNTRSEIRLGVRSQCSLDGESSLCRSGVKFSWGFAI</sequence>
<dbReference type="EMBL" id="RQGF01000007">
    <property type="protein sequence ID" value="TGL64639.1"/>
    <property type="molecule type" value="Genomic_DNA"/>
</dbReference>
<dbReference type="OrthoDB" id="339289at2"/>
<dbReference type="AlphaFoldDB" id="A0A4R9KCI8"/>
<proteinExistence type="predicted"/>
<evidence type="ECO:0000313" key="2">
    <source>
        <dbReference type="Proteomes" id="UP000297762"/>
    </source>
</evidence>
<evidence type="ECO:0000313" key="1">
    <source>
        <dbReference type="EMBL" id="TGL64639.1"/>
    </source>
</evidence>
<keyword evidence="2" id="KW-1185">Reference proteome</keyword>
<dbReference type="Proteomes" id="UP000297762">
    <property type="component" value="Unassembled WGS sequence"/>
</dbReference>
<reference evidence="1" key="1">
    <citation type="journal article" date="2019" name="PLoS Negl. Trop. Dis.">
        <title>Revisiting the worldwide diversity of Leptospira species in the environment.</title>
        <authorList>
            <person name="Vincent A.T."/>
            <person name="Schiettekatte O."/>
            <person name="Bourhy P."/>
            <person name="Veyrier F.J."/>
            <person name="Picardeau M."/>
        </authorList>
    </citation>
    <scope>NUCLEOTIDE SEQUENCE [LARGE SCALE GENOMIC DNA]</scope>
    <source>
        <strain evidence="1">201702455</strain>
    </source>
</reference>